<name>A0A4Z0MQD4_9BACT</name>
<accession>A0A4Z0MQD4</accession>
<reference evidence="1 2" key="1">
    <citation type="submission" date="2019-04" db="EMBL/GenBank/DDBJ databases">
        <authorList>
            <person name="Feng G."/>
            <person name="Zhang J."/>
            <person name="Zhu H."/>
        </authorList>
    </citation>
    <scope>NUCLEOTIDE SEQUENCE [LARGE SCALE GENOMIC DNA]</scope>
    <source>
        <strain evidence="1 2">JCM 19491</strain>
    </source>
</reference>
<evidence type="ECO:0008006" key="3">
    <source>
        <dbReference type="Google" id="ProtNLM"/>
    </source>
</evidence>
<evidence type="ECO:0000313" key="2">
    <source>
        <dbReference type="Proteomes" id="UP000298284"/>
    </source>
</evidence>
<gene>
    <name evidence="1" type="ORF">EU557_08735</name>
</gene>
<evidence type="ECO:0000313" key="1">
    <source>
        <dbReference type="EMBL" id="TGD81620.1"/>
    </source>
</evidence>
<protein>
    <recommendedName>
        <fullName evidence="3">DUF922 domain-containing protein</fullName>
    </recommendedName>
</protein>
<dbReference type="Proteomes" id="UP000298284">
    <property type="component" value="Unassembled WGS sequence"/>
</dbReference>
<proteinExistence type="predicted"/>
<sequence length="378" mass="42587">MPAFSVKWPAILRRCWWLLVLPALVLTAAAIPAKNNEAPLVLQPVKLPFTPTQFYIARIRDERPNRAAVAWLVPAPTKPGAPLPAAQPIDLQGGGLAAIQAFVRQSLPRNPALRPIQIRLRECRVQEKVAANGAVEGQISLDLAFDYQTPDRAVFLTQYRGGARYIRNAADRTPVEPTLRQALASSLVYLNTWLNQAAATDVRLATAVHPTFRYETRRTEADTVFHDPAHPLTWDDFTGQPRPRGQYAASVFPSFAYQGRPRVRNGVVELDILLSIFVVRSSSWVAPGQQTAVNLNHEQRHFDLVRIVAERFRRKATPDSLTVEDYNSILQLQYLKSFTEMNHVQDQYDAETHGGTDLAAQERWNRRIDADLKKYGVR</sequence>
<dbReference type="OrthoDB" id="5431540at2"/>
<dbReference type="RefSeq" id="WP_135530001.1">
    <property type="nucleotide sequence ID" value="NZ_SRKZ01000002.1"/>
</dbReference>
<comment type="caution">
    <text evidence="1">The sequence shown here is derived from an EMBL/GenBank/DDBJ whole genome shotgun (WGS) entry which is preliminary data.</text>
</comment>
<keyword evidence="2" id="KW-1185">Reference proteome</keyword>
<dbReference type="AlphaFoldDB" id="A0A4Z0MQD4"/>
<organism evidence="1 2">
    <name type="scientific">Hymenobacter wooponensis</name>
    <dbReference type="NCBI Taxonomy" id="1525360"/>
    <lineage>
        <taxon>Bacteria</taxon>
        <taxon>Pseudomonadati</taxon>
        <taxon>Bacteroidota</taxon>
        <taxon>Cytophagia</taxon>
        <taxon>Cytophagales</taxon>
        <taxon>Hymenobacteraceae</taxon>
        <taxon>Hymenobacter</taxon>
    </lineage>
</organism>
<dbReference type="EMBL" id="SRKZ01000002">
    <property type="protein sequence ID" value="TGD81620.1"/>
    <property type="molecule type" value="Genomic_DNA"/>
</dbReference>